<sequence>MVTTLENSLMLVAHSRRMLTEIVCAGSSLLVRPPCFELRNYSLCDDNRERYRYVIAVKREAASRGSSRSMHESALG</sequence>
<gene>
    <name evidence="1" type="ORF">F1189_31505</name>
</gene>
<comment type="caution">
    <text evidence="1">The sequence shown here is derived from an EMBL/GenBank/DDBJ whole genome shotgun (WGS) entry which is preliminary data.</text>
</comment>
<dbReference type="AlphaFoldDB" id="A0A5M6IJS6"/>
<protein>
    <submittedName>
        <fullName evidence="1">Uncharacterized protein</fullName>
    </submittedName>
</protein>
<name>A0A5M6IJS6_9PROT</name>
<evidence type="ECO:0000313" key="1">
    <source>
        <dbReference type="EMBL" id="KAA5607935.1"/>
    </source>
</evidence>
<dbReference type="PRINTS" id="PR00409">
    <property type="entry name" value="PHDIOXRDTASE"/>
</dbReference>
<proteinExistence type="predicted"/>
<evidence type="ECO:0000313" key="2">
    <source>
        <dbReference type="Proteomes" id="UP000325255"/>
    </source>
</evidence>
<organism evidence="1 2">
    <name type="scientific">Rhodovastum atsumiense</name>
    <dbReference type="NCBI Taxonomy" id="504468"/>
    <lineage>
        <taxon>Bacteria</taxon>
        <taxon>Pseudomonadati</taxon>
        <taxon>Pseudomonadota</taxon>
        <taxon>Alphaproteobacteria</taxon>
        <taxon>Acetobacterales</taxon>
        <taxon>Acetobacteraceae</taxon>
        <taxon>Rhodovastum</taxon>
    </lineage>
</organism>
<keyword evidence="2" id="KW-1185">Reference proteome</keyword>
<dbReference type="Gene3D" id="2.40.30.10">
    <property type="entry name" value="Translation factors"/>
    <property type="match status" value="1"/>
</dbReference>
<dbReference type="OrthoDB" id="9792185at2"/>
<dbReference type="InterPro" id="IPR017938">
    <property type="entry name" value="Riboflavin_synthase-like_b-brl"/>
</dbReference>
<accession>A0A5M6IJS6</accession>
<dbReference type="EMBL" id="VWPK01000128">
    <property type="protein sequence ID" value="KAA5607935.1"/>
    <property type="molecule type" value="Genomic_DNA"/>
</dbReference>
<dbReference type="RefSeq" id="WP_150045812.1">
    <property type="nucleotide sequence ID" value="NZ_OW485604.1"/>
</dbReference>
<dbReference type="SUPFAM" id="SSF63380">
    <property type="entry name" value="Riboflavin synthase domain-like"/>
    <property type="match status" value="1"/>
</dbReference>
<dbReference type="Proteomes" id="UP000325255">
    <property type="component" value="Unassembled WGS sequence"/>
</dbReference>
<reference evidence="1 2" key="1">
    <citation type="submission" date="2019-09" db="EMBL/GenBank/DDBJ databases">
        <title>Genome sequence of Rhodovastum atsumiense, a diverse member of the Acetobacteraceae family of non-sulfur purple photosynthetic bacteria.</title>
        <authorList>
            <person name="Meyer T."/>
            <person name="Kyndt J."/>
        </authorList>
    </citation>
    <scope>NUCLEOTIDE SEQUENCE [LARGE SCALE GENOMIC DNA]</scope>
    <source>
        <strain evidence="1 2">DSM 21279</strain>
    </source>
</reference>